<evidence type="ECO:0000256" key="8">
    <source>
        <dbReference type="SAM" id="Phobius"/>
    </source>
</evidence>
<protein>
    <submittedName>
        <fullName evidence="10">Cytochrome c oxidase polypeptide I+III</fullName>
        <ecNumber evidence="10">1.9.3.1</ecNumber>
    </submittedName>
</protein>
<dbReference type="GO" id="GO:0005886">
    <property type="term" value="C:plasma membrane"/>
    <property type="evidence" value="ECO:0007669"/>
    <property type="project" value="UniProtKB-SubCell"/>
</dbReference>
<dbReference type="OrthoDB" id="9810850at2"/>
<comment type="subcellular location">
    <subcellularLocation>
        <location evidence="1 7">Cell membrane</location>
        <topology evidence="1 7">Multi-pass membrane protein</topology>
    </subcellularLocation>
</comment>
<evidence type="ECO:0000256" key="2">
    <source>
        <dbReference type="ARBA" id="ARBA00010581"/>
    </source>
</evidence>
<dbReference type="Gene3D" id="1.20.120.80">
    <property type="entry name" value="Cytochrome c oxidase, subunit III, four-helix bundle"/>
    <property type="match status" value="1"/>
</dbReference>
<evidence type="ECO:0000256" key="1">
    <source>
        <dbReference type="ARBA" id="ARBA00004651"/>
    </source>
</evidence>
<dbReference type="PROSITE" id="PS50253">
    <property type="entry name" value="COX3"/>
    <property type="match status" value="1"/>
</dbReference>
<keyword evidence="10" id="KW-0560">Oxidoreductase</keyword>
<proteinExistence type="inferred from homology"/>
<dbReference type="STRING" id="1177755.A7A08_02531"/>
<dbReference type="PANTHER" id="PTHR11403:SF2">
    <property type="entry name" value="CYTOCHROME BO(3) UBIQUINOL OXIDASE SUBUNIT 3"/>
    <property type="match status" value="1"/>
</dbReference>
<dbReference type="InterPro" id="IPR000298">
    <property type="entry name" value="Cyt_c_oxidase-like_su3"/>
</dbReference>
<keyword evidence="5 8" id="KW-1133">Transmembrane helix</keyword>
<dbReference type="EMBL" id="MASI01000006">
    <property type="protein sequence ID" value="ODA66763.1"/>
    <property type="molecule type" value="Genomic_DNA"/>
</dbReference>
<feature type="transmembrane region" description="Helical" evidence="8">
    <location>
        <begin position="183"/>
        <end position="203"/>
    </location>
</feature>
<keyword evidence="6 8" id="KW-0472">Membrane</keyword>
<feature type="transmembrane region" description="Helical" evidence="8">
    <location>
        <begin position="134"/>
        <end position="162"/>
    </location>
</feature>
<feature type="transmembrane region" description="Helical" evidence="8">
    <location>
        <begin position="27"/>
        <end position="48"/>
    </location>
</feature>
<dbReference type="CDD" id="cd00386">
    <property type="entry name" value="Heme_Cu_Oxidase_III_like"/>
    <property type="match status" value="1"/>
</dbReference>
<dbReference type="GO" id="GO:0016491">
    <property type="term" value="F:oxidoreductase activity"/>
    <property type="evidence" value="ECO:0007669"/>
    <property type="project" value="UniProtKB-KW"/>
</dbReference>
<dbReference type="InterPro" id="IPR035973">
    <property type="entry name" value="Cyt_c_oxidase_su3-like_sf"/>
</dbReference>
<reference evidence="10 11" key="1">
    <citation type="submission" date="2016-07" db="EMBL/GenBank/DDBJ databases">
        <title>Draft genome sequence of Methyloligella halotolerans C2T (VKM B-2706T=CCUG 61687T=DSM 25045T), a halotolerant polyhydroxybutyrate accumulating methylotroph.</title>
        <authorList>
            <person name="Vasilenko O.V."/>
            <person name="Doronina N.V."/>
            <person name="Poroshina M.N."/>
            <person name="Tarlachkov S.V."/>
            <person name="Trotsenko Y.A."/>
        </authorList>
    </citation>
    <scope>NUCLEOTIDE SEQUENCE [LARGE SCALE GENOMIC DNA]</scope>
    <source>
        <strain evidence="10 11">VKM B-2706</strain>
    </source>
</reference>
<evidence type="ECO:0000256" key="5">
    <source>
        <dbReference type="ARBA" id="ARBA00022989"/>
    </source>
</evidence>
<feature type="transmembrane region" description="Helical" evidence="8">
    <location>
        <begin position="68"/>
        <end position="84"/>
    </location>
</feature>
<evidence type="ECO:0000256" key="3">
    <source>
        <dbReference type="ARBA" id="ARBA00022475"/>
    </source>
</evidence>
<evidence type="ECO:0000256" key="7">
    <source>
        <dbReference type="RuleBase" id="RU003376"/>
    </source>
</evidence>
<keyword evidence="4 7" id="KW-0812">Transmembrane</keyword>
<keyword evidence="3" id="KW-1003">Cell membrane</keyword>
<dbReference type="GO" id="GO:0004129">
    <property type="term" value="F:cytochrome-c oxidase activity"/>
    <property type="evidence" value="ECO:0007669"/>
    <property type="project" value="InterPro"/>
</dbReference>
<evidence type="ECO:0000256" key="6">
    <source>
        <dbReference type="ARBA" id="ARBA00023136"/>
    </source>
</evidence>
<evidence type="ECO:0000313" key="10">
    <source>
        <dbReference type="EMBL" id="ODA66763.1"/>
    </source>
</evidence>
<feature type="domain" description="Heme-copper oxidase subunit III family profile" evidence="9">
    <location>
        <begin position="27"/>
        <end position="205"/>
    </location>
</feature>
<comment type="similarity">
    <text evidence="2 7">Belongs to the cytochrome c oxidase subunit 3 family.</text>
</comment>
<name>A0A1E2RX24_9HYPH</name>
<dbReference type="InterPro" id="IPR024791">
    <property type="entry name" value="Cyt_c/ubiquinol_Oxase_su3"/>
</dbReference>
<dbReference type="GO" id="GO:0019646">
    <property type="term" value="P:aerobic electron transport chain"/>
    <property type="evidence" value="ECO:0007669"/>
    <property type="project" value="InterPro"/>
</dbReference>
<keyword evidence="11" id="KW-1185">Reference proteome</keyword>
<dbReference type="Proteomes" id="UP000095087">
    <property type="component" value="Unassembled WGS sequence"/>
</dbReference>
<gene>
    <name evidence="10" type="ORF">A7A08_02531</name>
</gene>
<dbReference type="SUPFAM" id="SSF81452">
    <property type="entry name" value="Cytochrome c oxidase subunit III-like"/>
    <property type="match status" value="1"/>
</dbReference>
<accession>A0A1E2RX24</accession>
<comment type="caution">
    <text evidence="10">The sequence shown here is derived from an EMBL/GenBank/DDBJ whole genome shotgun (WGS) entry which is preliminary data.</text>
</comment>
<organism evidence="10 11">
    <name type="scientific">Methyloligella halotolerans</name>
    <dbReference type="NCBI Taxonomy" id="1177755"/>
    <lineage>
        <taxon>Bacteria</taxon>
        <taxon>Pseudomonadati</taxon>
        <taxon>Pseudomonadota</taxon>
        <taxon>Alphaproteobacteria</taxon>
        <taxon>Hyphomicrobiales</taxon>
        <taxon>Hyphomicrobiaceae</taxon>
        <taxon>Methyloligella</taxon>
    </lineage>
</organism>
<dbReference type="PANTHER" id="PTHR11403">
    <property type="entry name" value="CYTOCHROME C OXIDASE SUBUNIT III"/>
    <property type="match status" value="1"/>
</dbReference>
<dbReference type="EC" id="1.9.3.1" evidence="10"/>
<sequence>MADTSDVTTMHSGLTERQDTHIASGWYGMWWLVITEGALFAYLLFSYIYTMLENQGWPPGGPLSLKLALPNTFVLLASSVLIFIGERAGRRGRSGLELGMLLGAIVLGVIFVGVQLMEWSDKAYSYDTNLYGSFYFTVTGFHMAHVVVGLLGLTALAAWMVFGGSKALGPSHPLQQRPLTILSIYWHFVDAVWLAVFITFYLWPLWS</sequence>
<dbReference type="Pfam" id="PF00510">
    <property type="entry name" value="COX3"/>
    <property type="match status" value="1"/>
</dbReference>
<evidence type="ECO:0000313" key="11">
    <source>
        <dbReference type="Proteomes" id="UP000095087"/>
    </source>
</evidence>
<evidence type="ECO:0000256" key="4">
    <source>
        <dbReference type="ARBA" id="ARBA00022692"/>
    </source>
</evidence>
<feature type="transmembrane region" description="Helical" evidence="8">
    <location>
        <begin position="96"/>
        <end position="114"/>
    </location>
</feature>
<dbReference type="RefSeq" id="WP_141693978.1">
    <property type="nucleotide sequence ID" value="NZ_MASI01000006.1"/>
</dbReference>
<dbReference type="AlphaFoldDB" id="A0A1E2RX24"/>
<dbReference type="InterPro" id="IPR013833">
    <property type="entry name" value="Cyt_c_oxidase_su3_a-hlx"/>
</dbReference>
<evidence type="ECO:0000259" key="9">
    <source>
        <dbReference type="PROSITE" id="PS50253"/>
    </source>
</evidence>